<gene>
    <name evidence="1" type="ORF">PYW08_011966</name>
</gene>
<evidence type="ECO:0000313" key="1">
    <source>
        <dbReference type="EMBL" id="KAJ8719791.1"/>
    </source>
</evidence>
<organism evidence="1 2">
    <name type="scientific">Mythimna loreyi</name>
    <dbReference type="NCBI Taxonomy" id="667449"/>
    <lineage>
        <taxon>Eukaryota</taxon>
        <taxon>Metazoa</taxon>
        <taxon>Ecdysozoa</taxon>
        <taxon>Arthropoda</taxon>
        <taxon>Hexapoda</taxon>
        <taxon>Insecta</taxon>
        <taxon>Pterygota</taxon>
        <taxon>Neoptera</taxon>
        <taxon>Endopterygota</taxon>
        <taxon>Lepidoptera</taxon>
        <taxon>Glossata</taxon>
        <taxon>Ditrysia</taxon>
        <taxon>Noctuoidea</taxon>
        <taxon>Noctuidae</taxon>
        <taxon>Noctuinae</taxon>
        <taxon>Hadenini</taxon>
        <taxon>Mythimna</taxon>
    </lineage>
</organism>
<dbReference type="EMBL" id="CM056779">
    <property type="protein sequence ID" value="KAJ8719791.1"/>
    <property type="molecule type" value="Genomic_DNA"/>
</dbReference>
<reference evidence="1" key="1">
    <citation type="submission" date="2023-03" db="EMBL/GenBank/DDBJ databases">
        <title>Chromosome-level genomes of two armyworms, Mythimna separata and Mythimna loreyi, provide insights into the biosynthesis and reception of sex pheromones.</title>
        <authorList>
            <person name="Zhao H."/>
        </authorList>
    </citation>
    <scope>NUCLEOTIDE SEQUENCE</scope>
    <source>
        <strain evidence="1">BeijingLab</strain>
    </source>
</reference>
<proteinExistence type="predicted"/>
<dbReference type="Proteomes" id="UP001231649">
    <property type="component" value="Chromosome 3"/>
</dbReference>
<keyword evidence="2" id="KW-1185">Reference proteome</keyword>
<sequence length="116" mass="13174">MADKILEQTQPYGSVAAVCSTSTTPAATTSIEEKIDALAREIAELKTKQQSHPNYRRRSFNRRYSRSRSRSSSRPNHDRARNTQSAICFYHRKFGKEARRCTRPCSYENSSAPSGN</sequence>
<comment type="caution">
    <text evidence="1">The sequence shown here is derived from an EMBL/GenBank/DDBJ whole genome shotgun (WGS) entry which is preliminary data.</text>
</comment>
<evidence type="ECO:0000313" key="2">
    <source>
        <dbReference type="Proteomes" id="UP001231649"/>
    </source>
</evidence>
<protein>
    <submittedName>
        <fullName evidence="1">Uncharacterized protein</fullName>
    </submittedName>
</protein>
<name>A0ACC2QKY4_9NEOP</name>
<accession>A0ACC2QKY4</accession>